<comment type="caution">
    <text evidence="5">The sequence shown here is derived from an EMBL/GenBank/DDBJ whole genome shotgun (WGS) entry which is preliminary data.</text>
</comment>
<evidence type="ECO:0000313" key="5">
    <source>
        <dbReference type="EMBL" id="MYD88736.1"/>
    </source>
</evidence>
<keyword evidence="2" id="KW-0547">Nucleotide-binding</keyword>
<keyword evidence="2" id="KW-0347">Helicase</keyword>
<dbReference type="GO" id="GO:0006281">
    <property type="term" value="P:DNA repair"/>
    <property type="evidence" value="ECO:0007669"/>
    <property type="project" value="UniProtKB-KW"/>
</dbReference>
<accession>A0A6B1DPP2</accession>
<evidence type="ECO:0000256" key="3">
    <source>
        <dbReference type="ARBA" id="ARBA00023204"/>
    </source>
</evidence>
<feature type="domain" description="PD-(D/E)XK endonuclease-like" evidence="4">
    <location>
        <begin position="8"/>
        <end position="243"/>
    </location>
</feature>
<evidence type="ECO:0000256" key="1">
    <source>
        <dbReference type="ARBA" id="ARBA00022763"/>
    </source>
</evidence>
<keyword evidence="1" id="KW-0227">DNA damage</keyword>
<dbReference type="EMBL" id="VXPY01000002">
    <property type="protein sequence ID" value="MYD88736.1"/>
    <property type="molecule type" value="Genomic_DNA"/>
</dbReference>
<reference evidence="5" key="1">
    <citation type="submission" date="2019-09" db="EMBL/GenBank/DDBJ databases">
        <title>Characterisation of the sponge microbiome using genome-centric metagenomics.</title>
        <authorList>
            <person name="Engelberts J.P."/>
            <person name="Robbins S.J."/>
            <person name="De Goeij J.M."/>
            <person name="Aranda M."/>
            <person name="Bell S.C."/>
            <person name="Webster N.S."/>
        </authorList>
    </citation>
    <scope>NUCLEOTIDE SEQUENCE</scope>
    <source>
        <strain evidence="5">SB0662_bin_9</strain>
    </source>
</reference>
<dbReference type="AlphaFoldDB" id="A0A6B1DPP2"/>
<organism evidence="5">
    <name type="scientific">Caldilineaceae bacterium SB0662_bin_9</name>
    <dbReference type="NCBI Taxonomy" id="2605258"/>
    <lineage>
        <taxon>Bacteria</taxon>
        <taxon>Bacillati</taxon>
        <taxon>Chloroflexota</taxon>
        <taxon>Caldilineae</taxon>
        <taxon>Caldilineales</taxon>
        <taxon>Caldilineaceae</taxon>
    </lineage>
</organism>
<dbReference type="Gene3D" id="3.90.320.10">
    <property type="match status" value="1"/>
</dbReference>
<dbReference type="GO" id="GO:0004386">
    <property type="term" value="F:helicase activity"/>
    <property type="evidence" value="ECO:0007669"/>
    <property type="project" value="UniProtKB-KW"/>
</dbReference>
<gene>
    <name evidence="5" type="ORF">F4Y08_00115</name>
</gene>
<proteinExistence type="predicted"/>
<name>A0A6B1DPP2_9CHLR</name>
<keyword evidence="2" id="KW-0067">ATP-binding</keyword>
<keyword evidence="2" id="KW-0378">Hydrolase</keyword>
<dbReference type="InterPro" id="IPR038726">
    <property type="entry name" value="PDDEXK_AddAB-type"/>
</dbReference>
<keyword evidence="3" id="KW-0234">DNA repair</keyword>
<evidence type="ECO:0000259" key="4">
    <source>
        <dbReference type="Pfam" id="PF12705"/>
    </source>
</evidence>
<dbReference type="Pfam" id="PF12705">
    <property type="entry name" value="PDDEXK_1"/>
    <property type="match status" value="1"/>
</dbReference>
<protein>
    <submittedName>
        <fullName evidence="5">PD-(D/E)XK nuclease family protein</fullName>
    </submittedName>
</protein>
<evidence type="ECO:0000256" key="2">
    <source>
        <dbReference type="ARBA" id="ARBA00022806"/>
    </source>
</evidence>
<sequence length="274" mass="31613">MEVEPFEFNQARLSAFRRCHRRFFLKYRSDRQLLERAFTLADRDWDAARLGQRFHLCMERLARGLPMQSVANGLPPEQAASLTKAWDYRCSLRADQFLTEYELTIPFDHWRLTARADLLARCGDGTVTIVDWKTGANTNTDRLRRSDQARILPYVVLEAARHLGWNTVTASGITLVFWFAQDPDNPLKLPYSQRQHEQSRSNLASIMGMIDGLEGEEAFARVPDDPATVDAVCRPCEYIHYCERNPTSAGPVQPIDYEEEDLESLWETFDFSLD</sequence>
<dbReference type="InterPro" id="IPR011604">
    <property type="entry name" value="PDDEXK-like_dom_sf"/>
</dbReference>